<dbReference type="NCBIfam" id="TIGR00113">
    <property type="entry name" value="queA"/>
    <property type="match status" value="1"/>
</dbReference>
<dbReference type="OrthoDB" id="9805933at2"/>
<evidence type="ECO:0000256" key="7">
    <source>
        <dbReference type="ARBA" id="ARBA00022785"/>
    </source>
</evidence>
<dbReference type="EMBL" id="RAWE01000031">
    <property type="protein sequence ID" value="RKH04192.1"/>
    <property type="molecule type" value="Genomic_DNA"/>
</dbReference>
<comment type="catalytic activity">
    <reaction evidence="8 13">
        <text>7-aminomethyl-7-carbaguanosine(34) in tRNA + S-adenosyl-L-methionine = epoxyqueuosine(34) in tRNA + adenine + L-methionine + 2 H(+)</text>
        <dbReference type="Rhea" id="RHEA:32155"/>
        <dbReference type="Rhea" id="RHEA-COMP:10342"/>
        <dbReference type="Rhea" id="RHEA-COMP:18582"/>
        <dbReference type="ChEBI" id="CHEBI:15378"/>
        <dbReference type="ChEBI" id="CHEBI:16708"/>
        <dbReference type="ChEBI" id="CHEBI:57844"/>
        <dbReference type="ChEBI" id="CHEBI:59789"/>
        <dbReference type="ChEBI" id="CHEBI:82833"/>
        <dbReference type="ChEBI" id="CHEBI:194443"/>
        <dbReference type="EC" id="2.4.99.17"/>
    </reaction>
</comment>
<evidence type="ECO:0000313" key="15">
    <source>
        <dbReference type="Proteomes" id="UP000268313"/>
    </source>
</evidence>
<dbReference type="InterPro" id="IPR042119">
    <property type="entry name" value="QueA_dom2"/>
</dbReference>
<evidence type="ECO:0000256" key="9">
    <source>
        <dbReference type="ARBA" id="ARBA00061210"/>
    </source>
</evidence>
<gene>
    <name evidence="13 14" type="primary">queA</name>
    <name evidence="14" type="ORF">D7X32_11630</name>
</gene>
<evidence type="ECO:0000256" key="2">
    <source>
        <dbReference type="ARBA" id="ARBA00004691"/>
    </source>
</evidence>
<dbReference type="GO" id="GO:0005737">
    <property type="term" value="C:cytoplasm"/>
    <property type="evidence" value="ECO:0007669"/>
    <property type="project" value="UniProtKB-SubCell"/>
</dbReference>
<protein>
    <recommendedName>
        <fullName evidence="11 13">S-adenosylmethionine:tRNA ribosyltransferase-isomerase</fullName>
        <ecNumber evidence="10 13">2.4.99.17</ecNumber>
    </recommendedName>
    <alternativeName>
        <fullName evidence="12 13">Queuosine biosynthesis protein QueA</fullName>
    </alternativeName>
</protein>
<keyword evidence="6 13" id="KW-0949">S-adenosyl-L-methionine</keyword>
<dbReference type="EC" id="2.4.99.17" evidence="10 13"/>
<accession>A0A3A8KP41</accession>
<keyword evidence="4 13" id="KW-0963">Cytoplasm</keyword>
<reference evidence="15" key="1">
    <citation type="submission" date="2018-09" db="EMBL/GenBank/DDBJ databases">
        <authorList>
            <person name="Livingstone P.G."/>
            <person name="Whitworth D.E."/>
        </authorList>
    </citation>
    <scope>NUCLEOTIDE SEQUENCE [LARGE SCALE GENOMIC DNA]</scope>
    <source>
        <strain evidence="15">CA043D</strain>
    </source>
</reference>
<comment type="subunit">
    <text evidence="3 13">Monomer.</text>
</comment>
<dbReference type="SUPFAM" id="SSF111337">
    <property type="entry name" value="QueA-like"/>
    <property type="match status" value="1"/>
</dbReference>
<organism evidence="14 15">
    <name type="scientific">Corallococcus carmarthensis</name>
    <dbReference type="NCBI Taxonomy" id="2316728"/>
    <lineage>
        <taxon>Bacteria</taxon>
        <taxon>Pseudomonadati</taxon>
        <taxon>Myxococcota</taxon>
        <taxon>Myxococcia</taxon>
        <taxon>Myxococcales</taxon>
        <taxon>Cystobacterineae</taxon>
        <taxon>Myxococcaceae</taxon>
        <taxon>Corallococcus</taxon>
    </lineage>
</organism>
<dbReference type="AlphaFoldDB" id="A0A3A8KP41"/>
<keyword evidence="14" id="KW-0328">Glycosyltransferase</keyword>
<comment type="caution">
    <text evidence="14">The sequence shown here is derived from an EMBL/GenBank/DDBJ whole genome shotgun (WGS) entry which is preliminary data.</text>
</comment>
<dbReference type="Proteomes" id="UP000268313">
    <property type="component" value="Unassembled WGS sequence"/>
</dbReference>
<evidence type="ECO:0000256" key="3">
    <source>
        <dbReference type="ARBA" id="ARBA00011245"/>
    </source>
</evidence>
<evidence type="ECO:0000256" key="6">
    <source>
        <dbReference type="ARBA" id="ARBA00022691"/>
    </source>
</evidence>
<dbReference type="RefSeq" id="WP_120602594.1">
    <property type="nucleotide sequence ID" value="NZ_RAWE01000031.1"/>
</dbReference>
<dbReference type="Pfam" id="PF02547">
    <property type="entry name" value="Queuosine_synth"/>
    <property type="match status" value="1"/>
</dbReference>
<dbReference type="HAMAP" id="MF_00113">
    <property type="entry name" value="QueA"/>
    <property type="match status" value="1"/>
</dbReference>
<dbReference type="GO" id="GO:0051075">
    <property type="term" value="F:S-adenosylmethionine:tRNA ribosyltransferase-isomerase activity"/>
    <property type="evidence" value="ECO:0007669"/>
    <property type="project" value="UniProtKB-EC"/>
</dbReference>
<evidence type="ECO:0000256" key="13">
    <source>
        <dbReference type="HAMAP-Rule" id="MF_00113"/>
    </source>
</evidence>
<evidence type="ECO:0000256" key="12">
    <source>
        <dbReference type="ARBA" id="ARBA00076160"/>
    </source>
</evidence>
<evidence type="ECO:0000256" key="4">
    <source>
        <dbReference type="ARBA" id="ARBA00022490"/>
    </source>
</evidence>
<dbReference type="PANTHER" id="PTHR30307:SF0">
    <property type="entry name" value="S-ADENOSYLMETHIONINE:TRNA RIBOSYLTRANSFERASE-ISOMERASE"/>
    <property type="match status" value="1"/>
</dbReference>
<dbReference type="PANTHER" id="PTHR30307">
    <property type="entry name" value="S-ADENOSYLMETHIONINE:TRNA RIBOSYLTRANSFERASE-ISOMERASE"/>
    <property type="match status" value="1"/>
</dbReference>
<dbReference type="InterPro" id="IPR042118">
    <property type="entry name" value="QueA_dom1"/>
</dbReference>
<keyword evidence="14" id="KW-0413">Isomerase</keyword>
<dbReference type="InterPro" id="IPR036100">
    <property type="entry name" value="QueA_sf"/>
</dbReference>
<comment type="subcellular location">
    <subcellularLocation>
        <location evidence="1 13">Cytoplasm</location>
    </subcellularLocation>
</comment>
<evidence type="ECO:0000256" key="11">
    <source>
        <dbReference type="ARBA" id="ARBA00069325"/>
    </source>
</evidence>
<keyword evidence="7 13" id="KW-0671">Queuosine biosynthesis</keyword>
<name>A0A3A8KP41_9BACT</name>
<dbReference type="UniPathway" id="UPA00392"/>
<dbReference type="InterPro" id="IPR003699">
    <property type="entry name" value="QueA"/>
</dbReference>
<proteinExistence type="inferred from homology"/>
<dbReference type="NCBIfam" id="NF001140">
    <property type="entry name" value="PRK00147.1"/>
    <property type="match status" value="1"/>
</dbReference>
<dbReference type="Gene3D" id="2.40.10.240">
    <property type="entry name" value="QueA-like"/>
    <property type="match status" value="1"/>
</dbReference>
<sequence length="362" mass="38524">MSSLLSDYDFELPEAQIAQAPLAHRDASRLMVVSRATGAWSHQHFTDLSDLLREGDLLVLNDARVIPARLLGQKSGTGGRVELLVVRPAATATLTSAALGGAPESLEWVCLGQASKGLKPGQSVTFAGGLSAEILEALGGGEYRVRFHAAPGASLASLLDAAGRLPLPPYITREPGAADAERYQTVYARASGAVAAPTAGLHFTQDVFAKLAAKGVRRAEVTLDVGPGTFLPVREEVLDKHHMHPERFTVPEATAAAVNAAKAEGRRVVAVGTTVVRTLESATDKDTGKLKSGPGETAMFIRPGYVFRQVDVLLTNFHLPRSTLVMLVSALLGRERTLAAYQEAVRAGYRFFSYGDAMLVKE</sequence>
<dbReference type="Gene3D" id="3.40.1780.10">
    <property type="entry name" value="QueA-like"/>
    <property type="match status" value="1"/>
</dbReference>
<comment type="function">
    <text evidence="13">Transfers and isomerizes the ribose moiety from AdoMet to the 7-aminomethyl group of 7-deazaguanine (preQ1-tRNA) to give epoxyqueuosine (oQ-tRNA).</text>
</comment>
<evidence type="ECO:0000256" key="1">
    <source>
        <dbReference type="ARBA" id="ARBA00004496"/>
    </source>
</evidence>
<dbReference type="FunFam" id="3.40.1780.10:FF:000001">
    <property type="entry name" value="S-adenosylmethionine:tRNA ribosyltransferase-isomerase"/>
    <property type="match status" value="1"/>
</dbReference>
<keyword evidence="5 13" id="KW-0808">Transferase</keyword>
<evidence type="ECO:0000256" key="8">
    <source>
        <dbReference type="ARBA" id="ARBA00052751"/>
    </source>
</evidence>
<evidence type="ECO:0000256" key="5">
    <source>
        <dbReference type="ARBA" id="ARBA00022679"/>
    </source>
</evidence>
<evidence type="ECO:0000256" key="10">
    <source>
        <dbReference type="ARBA" id="ARBA00066503"/>
    </source>
</evidence>
<comment type="similarity">
    <text evidence="9 13">Belongs to the QueA family.</text>
</comment>
<evidence type="ECO:0000313" key="14">
    <source>
        <dbReference type="EMBL" id="RKH04192.1"/>
    </source>
</evidence>
<keyword evidence="15" id="KW-1185">Reference proteome</keyword>
<comment type="pathway">
    <text evidence="2 13">tRNA modification; tRNA-queuosine biosynthesis.</text>
</comment>
<dbReference type="GO" id="GO:0008616">
    <property type="term" value="P:tRNA queuosine(34) biosynthetic process"/>
    <property type="evidence" value="ECO:0007669"/>
    <property type="project" value="UniProtKB-UniRule"/>
</dbReference>